<dbReference type="PANTHER" id="PTHR30086:SF20">
    <property type="entry name" value="ARGININE EXPORTER PROTEIN ARGO-RELATED"/>
    <property type="match status" value="1"/>
</dbReference>
<feature type="transmembrane region" description="Helical" evidence="6">
    <location>
        <begin position="6"/>
        <end position="29"/>
    </location>
</feature>
<accession>A0A848LE47</accession>
<feature type="transmembrane region" description="Helical" evidence="6">
    <location>
        <begin position="182"/>
        <end position="200"/>
    </location>
</feature>
<dbReference type="InterPro" id="IPR001123">
    <property type="entry name" value="LeuE-type"/>
</dbReference>
<dbReference type="PANTHER" id="PTHR30086">
    <property type="entry name" value="ARGININE EXPORTER PROTEIN ARGO"/>
    <property type="match status" value="1"/>
</dbReference>
<dbReference type="EMBL" id="JABBJJ010000084">
    <property type="protein sequence ID" value="NMO16977.1"/>
    <property type="molecule type" value="Genomic_DNA"/>
</dbReference>
<keyword evidence="3 6" id="KW-0812">Transmembrane</keyword>
<reference evidence="7 8" key="1">
    <citation type="submission" date="2020-04" db="EMBL/GenBank/DDBJ databases">
        <title>Draft genome of Pyxidicoccus fallax type strain.</title>
        <authorList>
            <person name="Whitworth D.E."/>
        </authorList>
    </citation>
    <scope>NUCLEOTIDE SEQUENCE [LARGE SCALE GENOMIC DNA]</scope>
    <source>
        <strain evidence="7 8">DSM 14698</strain>
    </source>
</reference>
<dbReference type="GO" id="GO:0005886">
    <property type="term" value="C:plasma membrane"/>
    <property type="evidence" value="ECO:0007669"/>
    <property type="project" value="UniProtKB-SubCell"/>
</dbReference>
<organism evidence="7 8">
    <name type="scientific">Pyxidicoccus fallax</name>
    <dbReference type="NCBI Taxonomy" id="394095"/>
    <lineage>
        <taxon>Bacteria</taxon>
        <taxon>Pseudomonadati</taxon>
        <taxon>Myxococcota</taxon>
        <taxon>Myxococcia</taxon>
        <taxon>Myxococcales</taxon>
        <taxon>Cystobacterineae</taxon>
        <taxon>Myxococcaceae</taxon>
        <taxon>Pyxidicoccus</taxon>
    </lineage>
</organism>
<evidence type="ECO:0000256" key="3">
    <source>
        <dbReference type="ARBA" id="ARBA00022692"/>
    </source>
</evidence>
<dbReference type="GO" id="GO:0015171">
    <property type="term" value="F:amino acid transmembrane transporter activity"/>
    <property type="evidence" value="ECO:0007669"/>
    <property type="project" value="TreeGrafter"/>
</dbReference>
<evidence type="ECO:0000256" key="6">
    <source>
        <dbReference type="SAM" id="Phobius"/>
    </source>
</evidence>
<comment type="caution">
    <text evidence="7">The sequence shown here is derived from an EMBL/GenBank/DDBJ whole genome shotgun (WGS) entry which is preliminary data.</text>
</comment>
<evidence type="ECO:0000256" key="1">
    <source>
        <dbReference type="ARBA" id="ARBA00004651"/>
    </source>
</evidence>
<evidence type="ECO:0000256" key="2">
    <source>
        <dbReference type="ARBA" id="ARBA00022475"/>
    </source>
</evidence>
<gene>
    <name evidence="7" type="ORF">HG543_19245</name>
</gene>
<keyword evidence="8" id="KW-1185">Reference proteome</keyword>
<name>A0A848LE47_9BACT</name>
<dbReference type="RefSeq" id="WP_169346264.1">
    <property type="nucleotide sequence ID" value="NZ_JABBJJ010000084.1"/>
</dbReference>
<comment type="subcellular location">
    <subcellularLocation>
        <location evidence="1">Cell membrane</location>
        <topology evidence="1">Multi-pass membrane protein</topology>
    </subcellularLocation>
</comment>
<sequence length="201" mass="21957">MISAEVWLLFVGYTVPMVFSPGPGNTVLATAGGRFGIRGSLPFWLGFEGANVALCLVYGLGLGRVLHDRPELHQVLRWGSVAYLLYLAWGFFRSSATPGGAREEPARLGFGDGLLVVALNPKIHSMIVVMFSQFLDPARAMLPQTALLTAAFLVVCVVCHFPWLYGGKLILGRFRSERAMRIQGWTFGTCMLLVAAYVAFV</sequence>
<keyword evidence="4 6" id="KW-1133">Transmembrane helix</keyword>
<feature type="transmembrane region" description="Helical" evidence="6">
    <location>
        <begin position="141"/>
        <end position="161"/>
    </location>
</feature>
<evidence type="ECO:0000256" key="4">
    <source>
        <dbReference type="ARBA" id="ARBA00022989"/>
    </source>
</evidence>
<evidence type="ECO:0000256" key="5">
    <source>
        <dbReference type="ARBA" id="ARBA00023136"/>
    </source>
</evidence>
<proteinExistence type="predicted"/>
<dbReference type="Proteomes" id="UP000518300">
    <property type="component" value="Unassembled WGS sequence"/>
</dbReference>
<feature type="transmembrane region" description="Helical" evidence="6">
    <location>
        <begin position="75"/>
        <end position="92"/>
    </location>
</feature>
<feature type="transmembrane region" description="Helical" evidence="6">
    <location>
        <begin position="41"/>
        <end position="63"/>
    </location>
</feature>
<protein>
    <submittedName>
        <fullName evidence="7">LysE family translocator</fullName>
    </submittedName>
</protein>
<keyword evidence="5 6" id="KW-0472">Membrane</keyword>
<dbReference type="AlphaFoldDB" id="A0A848LE47"/>
<evidence type="ECO:0000313" key="8">
    <source>
        <dbReference type="Proteomes" id="UP000518300"/>
    </source>
</evidence>
<keyword evidence="2" id="KW-1003">Cell membrane</keyword>
<evidence type="ECO:0000313" key="7">
    <source>
        <dbReference type="EMBL" id="NMO16977.1"/>
    </source>
</evidence>
<dbReference type="Pfam" id="PF01810">
    <property type="entry name" value="LysE"/>
    <property type="match status" value="1"/>
</dbReference>